<dbReference type="Gene3D" id="3.40.50.720">
    <property type="entry name" value="NAD(P)-binding Rossmann-like Domain"/>
    <property type="match status" value="1"/>
</dbReference>
<proteinExistence type="inferred from homology"/>
<reference evidence="4 5" key="1">
    <citation type="submission" date="2020-06" db="EMBL/GenBank/DDBJ databases">
        <title>Genomic analysis of Salicibibacter sp. NKC5-3.</title>
        <authorList>
            <person name="Oh Y.J."/>
        </authorList>
    </citation>
    <scope>NUCLEOTIDE SEQUENCE [LARGE SCALE GENOMIC DNA]</scope>
    <source>
        <strain evidence="4 5">NKC5-3</strain>
    </source>
</reference>
<gene>
    <name evidence="4" type="ORF">HUG15_07110</name>
</gene>
<name>A0A7T7CB03_9BACI</name>
<dbReference type="Proteomes" id="UP000595823">
    <property type="component" value="Chromosome"/>
</dbReference>
<dbReference type="InterPro" id="IPR004104">
    <property type="entry name" value="Gfo/Idh/MocA-like_OxRdtase_C"/>
</dbReference>
<evidence type="ECO:0000259" key="2">
    <source>
        <dbReference type="Pfam" id="PF01408"/>
    </source>
</evidence>
<organism evidence="4 5">
    <name type="scientific">Salicibibacter cibarius</name>
    <dbReference type="NCBI Taxonomy" id="2743000"/>
    <lineage>
        <taxon>Bacteria</taxon>
        <taxon>Bacillati</taxon>
        <taxon>Bacillota</taxon>
        <taxon>Bacilli</taxon>
        <taxon>Bacillales</taxon>
        <taxon>Bacillaceae</taxon>
        <taxon>Salicibibacter</taxon>
    </lineage>
</organism>
<evidence type="ECO:0000259" key="3">
    <source>
        <dbReference type="Pfam" id="PF02894"/>
    </source>
</evidence>
<sequence>MQKTLNIGVIGSGAISTAHFEAIDKVDTLKLMGVASKSIEDANEIAEKQGCKVYDDAIHLIEDPAIEVVILLTPPGVHHDFILRSIQNEKHLIVEKPLGVSLEHIDQYIQYAQKVGVTLSVISQHRFDEASSFIRKKIDQSLLGDIKGGSCEVLWYREQDYYNEWRKKKTLSGGGVLAIQAIHTIDLMLWYLGDVKGVKAYTGTTGHTDIDVEDIAAACIEFEEGKLATINATTTAYPGYPARLTLFGKDGSVTLASDEIQYYQSRHEQESYKANGDVNQTVDGPAAVSVSSFVKQYKDIYKAIQNGESPLVSGEEARKAYALIDAIYQSAHTGREIRL</sequence>
<dbReference type="Gene3D" id="3.30.360.10">
    <property type="entry name" value="Dihydrodipicolinate Reductase, domain 2"/>
    <property type="match status" value="1"/>
</dbReference>
<dbReference type="SUPFAM" id="SSF51735">
    <property type="entry name" value="NAD(P)-binding Rossmann-fold domains"/>
    <property type="match status" value="1"/>
</dbReference>
<dbReference type="Pfam" id="PF01408">
    <property type="entry name" value="GFO_IDH_MocA"/>
    <property type="match status" value="1"/>
</dbReference>
<evidence type="ECO:0000313" key="4">
    <source>
        <dbReference type="EMBL" id="QQK75378.1"/>
    </source>
</evidence>
<dbReference type="GO" id="GO:0000166">
    <property type="term" value="F:nucleotide binding"/>
    <property type="evidence" value="ECO:0007669"/>
    <property type="project" value="InterPro"/>
</dbReference>
<dbReference type="EMBL" id="CP054705">
    <property type="protein sequence ID" value="QQK75378.1"/>
    <property type="molecule type" value="Genomic_DNA"/>
</dbReference>
<dbReference type="PANTHER" id="PTHR43249">
    <property type="entry name" value="UDP-N-ACETYL-2-AMINO-2-DEOXY-D-GLUCURONATE OXIDASE"/>
    <property type="match status" value="1"/>
</dbReference>
<evidence type="ECO:0000313" key="5">
    <source>
        <dbReference type="Proteomes" id="UP000595823"/>
    </source>
</evidence>
<dbReference type="KEGG" id="scia:HUG15_07110"/>
<keyword evidence="5" id="KW-1185">Reference proteome</keyword>
<protein>
    <submittedName>
        <fullName evidence="4">Gfo/Idh/MocA family oxidoreductase</fullName>
    </submittedName>
</protein>
<accession>A0A7T7CB03</accession>
<dbReference type="RefSeq" id="WP_200128031.1">
    <property type="nucleotide sequence ID" value="NZ_CP054705.1"/>
</dbReference>
<dbReference type="InterPro" id="IPR036291">
    <property type="entry name" value="NAD(P)-bd_dom_sf"/>
</dbReference>
<feature type="domain" description="Gfo/Idh/MocA-like oxidoreductase N-terminal" evidence="2">
    <location>
        <begin position="5"/>
        <end position="121"/>
    </location>
</feature>
<dbReference type="PANTHER" id="PTHR43249:SF1">
    <property type="entry name" value="D-GLUCOSIDE 3-DEHYDROGENASE"/>
    <property type="match status" value="1"/>
</dbReference>
<evidence type="ECO:0000256" key="1">
    <source>
        <dbReference type="ARBA" id="ARBA00010928"/>
    </source>
</evidence>
<feature type="domain" description="Gfo/Idh/MocA-like oxidoreductase C-terminal" evidence="3">
    <location>
        <begin position="135"/>
        <end position="338"/>
    </location>
</feature>
<dbReference type="SUPFAM" id="SSF55347">
    <property type="entry name" value="Glyceraldehyde-3-phosphate dehydrogenase-like, C-terminal domain"/>
    <property type="match status" value="1"/>
</dbReference>
<dbReference type="Pfam" id="PF02894">
    <property type="entry name" value="GFO_IDH_MocA_C"/>
    <property type="match status" value="1"/>
</dbReference>
<comment type="similarity">
    <text evidence="1">Belongs to the Gfo/Idh/MocA family.</text>
</comment>
<dbReference type="InterPro" id="IPR052515">
    <property type="entry name" value="Gfo/Idh/MocA_Oxidoreductase"/>
</dbReference>
<dbReference type="AlphaFoldDB" id="A0A7T7CB03"/>
<dbReference type="InterPro" id="IPR000683">
    <property type="entry name" value="Gfo/Idh/MocA-like_OxRdtase_N"/>
</dbReference>